<dbReference type="PROSITE" id="PS00018">
    <property type="entry name" value="EF_HAND_1"/>
    <property type="match status" value="1"/>
</dbReference>
<feature type="transmembrane region" description="Helical" evidence="2">
    <location>
        <begin position="1106"/>
        <end position="1126"/>
    </location>
</feature>
<dbReference type="PANTHER" id="PTHR11319:SF35">
    <property type="entry name" value="OUTER MEMBRANE PROTEIN PMPC-RELATED"/>
    <property type="match status" value="1"/>
</dbReference>
<keyword evidence="2" id="KW-1133">Transmembrane helix</keyword>
<feature type="transmembrane region" description="Helical" evidence="2">
    <location>
        <begin position="1269"/>
        <end position="1292"/>
    </location>
</feature>
<feature type="transmembrane region" description="Helical" evidence="2">
    <location>
        <begin position="826"/>
        <end position="843"/>
    </location>
</feature>
<feature type="domain" description="Tyrosine-protein kinase ephrin type A/B receptor-like" evidence="3">
    <location>
        <begin position="597"/>
        <end position="635"/>
    </location>
</feature>
<dbReference type="PANTHER" id="PTHR11319">
    <property type="entry name" value="G PROTEIN-COUPLED RECEPTOR-RELATED"/>
    <property type="match status" value="1"/>
</dbReference>
<reference evidence="4 5" key="1">
    <citation type="journal article" date="2015" name="Genome Biol. Evol.">
        <title>Comparative Genomics of a Bacterivorous Green Alga Reveals Evolutionary Causalities and Consequences of Phago-Mixotrophic Mode of Nutrition.</title>
        <authorList>
            <person name="Burns J.A."/>
            <person name="Paasch A."/>
            <person name="Narechania A."/>
            <person name="Kim E."/>
        </authorList>
    </citation>
    <scope>NUCLEOTIDE SEQUENCE [LARGE SCALE GENOMIC DNA]</scope>
    <source>
        <strain evidence="4 5">PLY_AMNH</strain>
    </source>
</reference>
<organism evidence="4 5">
    <name type="scientific">Cymbomonas tetramitiformis</name>
    <dbReference type="NCBI Taxonomy" id="36881"/>
    <lineage>
        <taxon>Eukaryota</taxon>
        <taxon>Viridiplantae</taxon>
        <taxon>Chlorophyta</taxon>
        <taxon>Pyramimonadophyceae</taxon>
        <taxon>Pyramimonadales</taxon>
        <taxon>Pyramimonadaceae</taxon>
        <taxon>Cymbomonas</taxon>
    </lineage>
</organism>
<dbReference type="EMBL" id="LGRX02011860">
    <property type="protein sequence ID" value="KAK3268388.1"/>
    <property type="molecule type" value="Genomic_DNA"/>
</dbReference>
<feature type="transmembrane region" description="Helical" evidence="2">
    <location>
        <begin position="1172"/>
        <end position="1191"/>
    </location>
</feature>
<feature type="region of interest" description="Disordered" evidence="1">
    <location>
        <begin position="1"/>
        <end position="29"/>
    </location>
</feature>
<dbReference type="Proteomes" id="UP001190700">
    <property type="component" value="Unassembled WGS sequence"/>
</dbReference>
<feature type="compositionally biased region" description="Polar residues" evidence="1">
    <location>
        <begin position="1"/>
        <end position="13"/>
    </location>
</feature>
<evidence type="ECO:0000256" key="2">
    <source>
        <dbReference type="SAM" id="Phobius"/>
    </source>
</evidence>
<evidence type="ECO:0000256" key="1">
    <source>
        <dbReference type="SAM" id="MobiDB-lite"/>
    </source>
</evidence>
<sequence>TTTVPTVGGQTEVPTPAPPSTPYPPPPPSPGFWALPITRSPEEHEATTVAFTFGGDDVAQFACQLDEDPMTNCTSPFEVAWLVAGNHSFMVEATLDSGVIMRKEYRWEVAPRLRFTSDTVHATVSMQNVRTELLELQPDGPNEASYVTSTDYFLEQVHFFENKDGNLDMAGAEGEQSSSSDTSGLQAYTSKGAQQGVIEVLLDASNVNGTSTRNYTVVVVVADNQAINFTSVINATIFVTVYAQSTLRLMPSSGDVVPFSGQHTHAVVAGQQPTVIDPYIINVGSSVNSDDGSVCSLVTTFSITAQDSQTWVQVEPSSGTLTTPGDMQTLHIVFLQLHNKSVTNQIAAFKVTNIVDGVEYLQELRVLLTVVSDVISNRSTAARVDDGLALQTGDSASWTVTPLDRFSNSLTLGDGNFLVDIFRTEVQPTTRKTLDGHLVTHFNESTGRYMSQVDSMSPYGAYMVYVRFVDRKQEQEALEELPAWNWTDPQGCALQGSPLEYYFSPVLCYGNPDHQVADESGLMCECTAGYYNAASDIDSQLFCKTCGYGRYGSRSTTLGQEEACSLCNHEGSTDGLTTLREDATSQEECVCAQGHYHAQEDLRQCVPCEPGFYQNQLNSSSCVPCPIGTHSRDTGRLEVCSEECTEGEVAPAEGIAECLSCAPDTHSEYVCTFNGSWYVDTLAFCHEFAADTLQAVCVCNEGFYQSEPDESGAFVNQTCASCSQGAQCRYGLMRGLPGYWRRDTQEIKFYKCTPEDACLGEVTSETYDRDHPLHHYYETSHVEFLESTELSSCREGHDAVLCGACQNGWTLGSDGYCEDCGAKRAWWVYAVFGVCMLLLAVWLQRPFYQNVEFGMREKAVSVVRQTRASSVSSLQQIRHFSVSALQQLQATGEMKLHKYWISLVSWRKGKGQKRCGDISMLALHHRLEPVANLANPSYVFETSPSDNLLASPSCESTIDVEKRRLGIAKIAALSDMATNTKGDSREELWCKNPCADLAGNSSQMSRTTLKMLDLQQNRRLMDDTVGEASLVTRSGDEQLAQSHEYGRLISRPTLKLLKDKQLWQTGSRLNNIVKGDRSDDGTVGPEELGEGIYERLGIDVRSLRQLAAVLVSFSQIMASFGTVYNVPWPDGFSSLLDSLQVSNFSMPSVLGLPNTGCSVTGVSFLEQHAVCLLLPVLGIAFMWIVAAGTYWTQNKRRQPVDPTEYKSFVVRTTLFILYHSYICISTLMLSYFNCVEVHDEHYYLAVDLHVQCWTGPHRRNLPFAALGVLLYPIGLPVCLYLLMVTCHVPLLAKIKRRACLLHIARRVLDPTYTAHDLNRDPLLALETITFDELSALVSKMERTSSRKSSSELPGNKDHQSAPDDTTADAVVSHSTCAASSSSSITKASPRCATGAALTGERWPRNHCPSSCETHSTEDTDVLIDKILQWMLAKRSDMHCRSSLLVYWNTAATAINHSGDQEKCSKMLVCSRWARLEADAIMRAGFIFCPYHVEVWWYDIADLLRKLCLACAIVYLDEEEEDDGGGGDSGTVAIRTRHQLLTAMSGKHDGDNDERTEACRHRMSTDGQRSVRVLGPQTVNPLFAAAGLCGRPRNDNDDEVRYMGRLATASKGDGLGIHEVINPLCNEE</sequence>
<accession>A0AAE0FZ31</accession>
<proteinExistence type="predicted"/>
<evidence type="ECO:0000259" key="3">
    <source>
        <dbReference type="Pfam" id="PF07699"/>
    </source>
</evidence>
<comment type="caution">
    <text evidence="4">The sequence shown here is derived from an EMBL/GenBank/DDBJ whole genome shotgun (WGS) entry which is preliminary data.</text>
</comment>
<protein>
    <recommendedName>
        <fullName evidence="3">Tyrosine-protein kinase ephrin type A/B receptor-like domain-containing protein</fullName>
    </recommendedName>
</protein>
<feature type="compositionally biased region" description="Basic and acidic residues" evidence="1">
    <location>
        <begin position="1545"/>
        <end position="1561"/>
    </location>
</feature>
<feature type="non-terminal residue" evidence="4">
    <location>
        <position position="1"/>
    </location>
</feature>
<feature type="region of interest" description="Disordered" evidence="1">
    <location>
        <begin position="1542"/>
        <end position="1561"/>
    </location>
</feature>
<keyword evidence="2" id="KW-0472">Membrane</keyword>
<dbReference type="Gene3D" id="2.10.50.10">
    <property type="entry name" value="Tumor Necrosis Factor Receptor, subunit A, domain 2"/>
    <property type="match status" value="1"/>
</dbReference>
<gene>
    <name evidence="4" type="ORF">CYMTET_23108</name>
</gene>
<feature type="region of interest" description="Disordered" evidence="1">
    <location>
        <begin position="1344"/>
        <end position="1365"/>
    </location>
</feature>
<dbReference type="SMART" id="SM01411">
    <property type="entry name" value="Ephrin_rec_like"/>
    <property type="match status" value="2"/>
</dbReference>
<keyword evidence="2" id="KW-0812">Transmembrane</keyword>
<dbReference type="Pfam" id="PF07699">
    <property type="entry name" value="Ephrin_rec_like"/>
    <property type="match status" value="1"/>
</dbReference>
<evidence type="ECO:0000313" key="4">
    <source>
        <dbReference type="EMBL" id="KAK3268388.1"/>
    </source>
</evidence>
<dbReference type="SUPFAM" id="SSF57184">
    <property type="entry name" value="Growth factor receptor domain"/>
    <property type="match status" value="1"/>
</dbReference>
<keyword evidence="5" id="KW-1185">Reference proteome</keyword>
<name>A0AAE0FZ31_9CHLO</name>
<feature type="transmembrane region" description="Helical" evidence="2">
    <location>
        <begin position="1212"/>
        <end position="1232"/>
    </location>
</feature>
<dbReference type="InterPro" id="IPR018247">
    <property type="entry name" value="EF_Hand_1_Ca_BS"/>
</dbReference>
<dbReference type="InterPro" id="IPR011641">
    <property type="entry name" value="Tyr-kin_ephrin_A/B_rcpt-like"/>
</dbReference>
<feature type="compositionally biased region" description="Pro residues" evidence="1">
    <location>
        <begin position="15"/>
        <end position="29"/>
    </location>
</feature>
<dbReference type="InterPro" id="IPR009030">
    <property type="entry name" value="Growth_fac_rcpt_cys_sf"/>
</dbReference>
<evidence type="ECO:0000313" key="5">
    <source>
        <dbReference type="Proteomes" id="UP001190700"/>
    </source>
</evidence>